<dbReference type="InterPro" id="IPR029025">
    <property type="entry name" value="T3SS_substrate_exporter_C"/>
</dbReference>
<name>A0A2N0ZM18_9BACI</name>
<comment type="caution">
    <text evidence="1">The sequence shown here is derived from an EMBL/GenBank/DDBJ whole genome shotgun (WGS) entry which is preliminary data.</text>
</comment>
<dbReference type="InterPro" id="IPR006135">
    <property type="entry name" value="T3SS_substrate_exporter"/>
</dbReference>
<protein>
    <recommendedName>
        <fullName evidence="3">Type III secretion system protein</fullName>
    </recommendedName>
</protein>
<dbReference type="Proteomes" id="UP000233343">
    <property type="component" value="Unassembled WGS sequence"/>
</dbReference>
<proteinExistence type="predicted"/>
<reference evidence="1 2" key="1">
    <citation type="journal article" date="2010" name="Int. J. Syst. Evol. Microbiol.">
        <title>Bacillus horneckiae sp. nov., isolated from a spacecraft-assembly clean room.</title>
        <authorList>
            <person name="Vaishampayan P."/>
            <person name="Probst A."/>
            <person name="Krishnamurthi S."/>
            <person name="Ghosh S."/>
            <person name="Osman S."/>
            <person name="McDowall A."/>
            <person name="Ruckmani A."/>
            <person name="Mayilraj S."/>
            <person name="Venkateswaran K."/>
        </authorList>
    </citation>
    <scope>NUCLEOTIDE SEQUENCE [LARGE SCALE GENOMIC DNA]</scope>
    <source>
        <strain evidence="2">1PO1SC</strain>
    </source>
</reference>
<dbReference type="Pfam" id="PF01312">
    <property type="entry name" value="Bac_export_2"/>
    <property type="match status" value="1"/>
</dbReference>
<evidence type="ECO:0008006" key="3">
    <source>
        <dbReference type="Google" id="ProtNLM"/>
    </source>
</evidence>
<dbReference type="SUPFAM" id="SSF160544">
    <property type="entry name" value="EscU C-terminal domain-like"/>
    <property type="match status" value="1"/>
</dbReference>
<dbReference type="EMBL" id="PISD01000007">
    <property type="protein sequence ID" value="PKG30571.1"/>
    <property type="molecule type" value="Genomic_DNA"/>
</dbReference>
<keyword evidence="2" id="KW-1185">Reference proteome</keyword>
<dbReference type="PANTHER" id="PTHR30531:SF12">
    <property type="entry name" value="FLAGELLAR BIOSYNTHETIC PROTEIN FLHB"/>
    <property type="match status" value="1"/>
</dbReference>
<dbReference type="GO" id="GO:0009306">
    <property type="term" value="P:protein secretion"/>
    <property type="evidence" value="ECO:0007669"/>
    <property type="project" value="InterPro"/>
</dbReference>
<accession>A0A2N0ZM18</accession>
<evidence type="ECO:0000313" key="1">
    <source>
        <dbReference type="EMBL" id="PKG30571.1"/>
    </source>
</evidence>
<dbReference type="AlphaFoldDB" id="A0A2N0ZM18"/>
<evidence type="ECO:0000313" key="2">
    <source>
        <dbReference type="Proteomes" id="UP000233343"/>
    </source>
</evidence>
<dbReference type="GO" id="GO:0005886">
    <property type="term" value="C:plasma membrane"/>
    <property type="evidence" value="ECO:0007669"/>
    <property type="project" value="TreeGrafter"/>
</dbReference>
<dbReference type="Gene3D" id="3.40.1690.10">
    <property type="entry name" value="secretion proteins EscU"/>
    <property type="match status" value="1"/>
</dbReference>
<gene>
    <name evidence="1" type="ORF">CWS20_02870</name>
</gene>
<dbReference type="PANTHER" id="PTHR30531">
    <property type="entry name" value="FLAGELLAR BIOSYNTHETIC PROTEIN FLHB"/>
    <property type="match status" value="1"/>
</dbReference>
<dbReference type="RefSeq" id="WP_066197099.1">
    <property type="nucleotide sequence ID" value="NZ_CP194732.1"/>
</dbReference>
<organism evidence="1 2">
    <name type="scientific">Cytobacillus horneckiae</name>
    <dbReference type="NCBI Taxonomy" id="549687"/>
    <lineage>
        <taxon>Bacteria</taxon>
        <taxon>Bacillati</taxon>
        <taxon>Bacillota</taxon>
        <taxon>Bacilli</taxon>
        <taxon>Bacillales</taxon>
        <taxon>Bacillaceae</taxon>
        <taxon>Cytobacillus</taxon>
    </lineage>
</organism>
<sequence length="97" mass="10746">MNKNLQSKAVALSYNSKMQAPQITAKGNGIIAENIIASAREHGVPVQEDPSLMDILSKLDLNETIPEELYQAVAEVFAFVYKLDQEAGKRLEKQTKN</sequence>